<feature type="transmembrane region" description="Helical" evidence="12">
    <location>
        <begin position="261"/>
        <end position="278"/>
    </location>
</feature>
<feature type="transmembrane region" description="Helical" evidence="12">
    <location>
        <begin position="100"/>
        <end position="133"/>
    </location>
</feature>
<feature type="transmembrane region" description="Helical" evidence="12">
    <location>
        <begin position="140"/>
        <end position="160"/>
    </location>
</feature>
<evidence type="ECO:0000256" key="6">
    <source>
        <dbReference type="ARBA" id="ARBA00022692"/>
    </source>
</evidence>
<dbReference type="Proteomes" id="UP000609346">
    <property type="component" value="Unassembled WGS sequence"/>
</dbReference>
<feature type="transmembrane region" description="Helical" evidence="12">
    <location>
        <begin position="41"/>
        <end position="62"/>
    </location>
</feature>
<evidence type="ECO:0000313" key="14">
    <source>
        <dbReference type="Proteomes" id="UP000609346"/>
    </source>
</evidence>
<keyword evidence="2" id="KW-0813">Transport</keyword>
<evidence type="ECO:0000313" key="13">
    <source>
        <dbReference type="EMBL" id="MBD3919651.1"/>
    </source>
</evidence>
<keyword evidence="8 12" id="KW-0472">Membrane</keyword>
<proteinExistence type="predicted"/>
<comment type="function">
    <text evidence="9">Part of the binding-protein-dependent transport system for D-xylose. Probably responsible for the translocation of the substrate across the membrane.</text>
</comment>
<evidence type="ECO:0000256" key="12">
    <source>
        <dbReference type="SAM" id="Phobius"/>
    </source>
</evidence>
<keyword evidence="7 12" id="KW-1133">Transmembrane helix</keyword>
<keyword evidence="6 12" id="KW-0812">Transmembrane</keyword>
<keyword evidence="4" id="KW-0997">Cell inner membrane</keyword>
<evidence type="ECO:0000256" key="7">
    <source>
        <dbReference type="ARBA" id="ARBA00022989"/>
    </source>
</evidence>
<sequence length="414" mass="43883">MNNVVKEAPKISGHRRPSSGETKPTLLGEAGTLLKVNIREYGMYIALFVIIVIFSIMTDGLFMSSRNISNLLDATGYTAVLAVGMTLVIVIRHIDLSVGFAAGFMGAIAAILMTQAGVPFYLTIPIILVLGIVIGMFNGVLVASVGIPSFVSSLAAMLIFRGALLQVTEKTGTINVTSDHFNAIGNGFVPEITEVGGLKVLSLILGLVIILLYIYFEFKNRTNKQKYNFEVVSKGILTVKLIFVSAIIAYVTWKLSGYNGFSWTVIIVLGVVLIYHFLTTKTVLGRHIYAVGSNPEAAHLSGINVKKITYIVFGSMGLLSALSGILYTSRLQSASTTAGTLFELDAIAAAYVGGVSAAGGVGKVTGSIIGAIVMASLTSGMNLLGVGISYQYMIRGGVLAAAVIFDVMTRKKRG</sequence>
<feature type="transmembrane region" description="Helical" evidence="12">
    <location>
        <begin position="74"/>
        <end position="94"/>
    </location>
</feature>
<dbReference type="PANTHER" id="PTHR32196:SF32">
    <property type="entry name" value="XYLOSE TRANSPORT SYSTEM PERMEASE PROTEIN XYLH"/>
    <property type="match status" value="1"/>
</dbReference>
<feature type="transmembrane region" description="Helical" evidence="12">
    <location>
        <begin position="237"/>
        <end position="255"/>
    </location>
</feature>
<evidence type="ECO:0000256" key="10">
    <source>
        <dbReference type="ARBA" id="ARBA00035686"/>
    </source>
</evidence>
<dbReference type="PANTHER" id="PTHR32196">
    <property type="entry name" value="ABC TRANSPORTER PERMEASE PROTEIN YPHD-RELATED-RELATED"/>
    <property type="match status" value="1"/>
</dbReference>
<dbReference type="Pfam" id="PF02653">
    <property type="entry name" value="BPD_transp_2"/>
    <property type="match status" value="1"/>
</dbReference>
<accession>A0ABR8MWJ7</accession>
<evidence type="ECO:0000256" key="1">
    <source>
        <dbReference type="ARBA" id="ARBA00004651"/>
    </source>
</evidence>
<comment type="subcellular location">
    <subcellularLocation>
        <location evidence="1">Cell membrane</location>
        <topology evidence="1">Multi-pass membrane protein</topology>
    </subcellularLocation>
</comment>
<feature type="region of interest" description="Disordered" evidence="11">
    <location>
        <begin position="1"/>
        <end position="24"/>
    </location>
</feature>
<evidence type="ECO:0000256" key="11">
    <source>
        <dbReference type="SAM" id="MobiDB-lite"/>
    </source>
</evidence>
<evidence type="ECO:0000256" key="2">
    <source>
        <dbReference type="ARBA" id="ARBA00022448"/>
    </source>
</evidence>
<feature type="transmembrane region" description="Helical" evidence="12">
    <location>
        <begin position="196"/>
        <end position="216"/>
    </location>
</feature>
<feature type="transmembrane region" description="Helical" evidence="12">
    <location>
        <begin position="308"/>
        <end position="329"/>
    </location>
</feature>
<evidence type="ECO:0000256" key="4">
    <source>
        <dbReference type="ARBA" id="ARBA00022519"/>
    </source>
</evidence>
<organism evidence="13 14">
    <name type="scientific">Paenibacillus terricola</name>
    <dbReference type="NCBI Taxonomy" id="2763503"/>
    <lineage>
        <taxon>Bacteria</taxon>
        <taxon>Bacillati</taxon>
        <taxon>Bacillota</taxon>
        <taxon>Bacilli</taxon>
        <taxon>Bacillales</taxon>
        <taxon>Paenibacillaceae</taxon>
        <taxon>Paenibacillus</taxon>
    </lineage>
</organism>
<evidence type="ECO:0000256" key="8">
    <source>
        <dbReference type="ARBA" id="ARBA00023136"/>
    </source>
</evidence>
<reference evidence="13 14" key="1">
    <citation type="submission" date="2020-09" db="EMBL/GenBank/DDBJ databases">
        <title>Paenibacillus sp. strain PR3 16S rRNA gene Genome sequencing and assembly.</title>
        <authorList>
            <person name="Kim J."/>
        </authorList>
    </citation>
    <scope>NUCLEOTIDE SEQUENCE [LARGE SCALE GENOMIC DNA]</scope>
    <source>
        <strain evidence="13 14">PR3</strain>
    </source>
</reference>
<keyword evidence="14" id="KW-1185">Reference proteome</keyword>
<keyword evidence="5" id="KW-0762">Sugar transport</keyword>
<dbReference type="EMBL" id="JACXZA010000003">
    <property type="protein sequence ID" value="MBD3919651.1"/>
    <property type="molecule type" value="Genomic_DNA"/>
</dbReference>
<comment type="caution">
    <text evidence="13">The sequence shown here is derived from an EMBL/GenBank/DDBJ whole genome shotgun (WGS) entry which is preliminary data.</text>
</comment>
<dbReference type="CDD" id="cd06579">
    <property type="entry name" value="TM_PBP1_transp_AraH_like"/>
    <property type="match status" value="1"/>
</dbReference>
<evidence type="ECO:0000256" key="3">
    <source>
        <dbReference type="ARBA" id="ARBA00022475"/>
    </source>
</evidence>
<feature type="transmembrane region" description="Helical" evidence="12">
    <location>
        <begin position="368"/>
        <end position="386"/>
    </location>
</feature>
<evidence type="ECO:0000256" key="5">
    <source>
        <dbReference type="ARBA" id="ARBA00022597"/>
    </source>
</evidence>
<name>A0ABR8MWJ7_9BACL</name>
<evidence type="ECO:0000256" key="9">
    <source>
        <dbReference type="ARBA" id="ARBA00035611"/>
    </source>
</evidence>
<keyword evidence="3" id="KW-1003">Cell membrane</keyword>
<protein>
    <recommendedName>
        <fullName evidence="10">Xylose transport system permease protein XylH</fullName>
    </recommendedName>
</protein>
<dbReference type="InterPro" id="IPR001851">
    <property type="entry name" value="ABC_transp_permease"/>
</dbReference>
<gene>
    <name evidence="13" type="ORF">H8B09_12880</name>
</gene>